<dbReference type="AlphaFoldDB" id="A0A1J4K0I3"/>
<dbReference type="EMBL" id="MLAK01000800">
    <property type="protein sequence ID" value="OHT04256.1"/>
    <property type="molecule type" value="Genomic_DNA"/>
</dbReference>
<accession>A0A1J4K0I3</accession>
<dbReference type="InterPro" id="IPR036322">
    <property type="entry name" value="WD40_repeat_dom_sf"/>
</dbReference>
<dbReference type="VEuPathDB" id="TrichDB:TRFO_28308"/>
<dbReference type="RefSeq" id="XP_068357392.1">
    <property type="nucleotide sequence ID" value="XM_068506096.1"/>
</dbReference>
<dbReference type="InterPro" id="IPR048720">
    <property type="entry name" value="PROPPIN"/>
</dbReference>
<evidence type="ECO:0000256" key="2">
    <source>
        <dbReference type="ARBA" id="ARBA00022737"/>
    </source>
</evidence>
<dbReference type="SUPFAM" id="SSF50978">
    <property type="entry name" value="WD40 repeat-like"/>
    <property type="match status" value="1"/>
</dbReference>
<evidence type="ECO:0000256" key="3">
    <source>
        <dbReference type="ARBA" id="ARBA00025740"/>
    </source>
</evidence>
<gene>
    <name evidence="4" type="ORF">TRFO_28308</name>
</gene>
<keyword evidence="1" id="KW-0853">WD repeat</keyword>
<organism evidence="4 5">
    <name type="scientific">Tritrichomonas foetus</name>
    <dbReference type="NCBI Taxonomy" id="1144522"/>
    <lineage>
        <taxon>Eukaryota</taxon>
        <taxon>Metamonada</taxon>
        <taxon>Parabasalia</taxon>
        <taxon>Tritrichomonadida</taxon>
        <taxon>Tritrichomonadidae</taxon>
        <taxon>Tritrichomonas</taxon>
    </lineage>
</organism>
<dbReference type="Pfam" id="PF21032">
    <property type="entry name" value="PROPPIN"/>
    <property type="match status" value="1"/>
</dbReference>
<dbReference type="PANTHER" id="PTHR11227">
    <property type="entry name" value="WD-REPEAT PROTEIN INTERACTING WITH PHOSPHOINOSIDES WIPI -RELATED"/>
    <property type="match status" value="1"/>
</dbReference>
<keyword evidence="2" id="KW-0677">Repeat</keyword>
<name>A0A1J4K0I3_9EUKA</name>
<dbReference type="Gene3D" id="2.130.10.10">
    <property type="entry name" value="YVTN repeat-like/Quinoprotein amine dehydrogenase"/>
    <property type="match status" value="1"/>
</dbReference>
<dbReference type="InterPro" id="IPR015943">
    <property type="entry name" value="WD40/YVTN_repeat-like_dom_sf"/>
</dbReference>
<protein>
    <submittedName>
        <fullName evidence="4">Uncharacterized protein</fullName>
    </submittedName>
</protein>
<dbReference type="OrthoDB" id="1667587at2759"/>
<sequence length="332" mass="37273">MISPLRFIFINDDQETVTCILPTQYTIFSVNPFSLKYSKDNFGFSLGSAATCLGYRFLAFSGLPADPEFDTRQVCIFDHDKKDLKEKENPIIFRQKYEMHILSMRITPELLIVAFHQHIEIWDIKSNQPLQQLPTALNVHAPCDITSDYKLLAVAGGDIYSVSLCLLDDRKARSLRAADDTVSLVKFSHKPGLLAATSADGKIVRVFETSSPNFGCIGKFKRGNTASVIHSIDFSPNNNFLVIVSQNGTLHFFDLRNKPPSASPPTVRSSHKISLGQQAISYILWQTPSQIIVLTMDGQMMCISIDENNCHEVGREHILFMRRLCDDIVVQA</sequence>
<dbReference type="SMART" id="SM00320">
    <property type="entry name" value="WD40"/>
    <property type="match status" value="2"/>
</dbReference>
<comment type="similarity">
    <text evidence="3">Belongs to the WD repeat PROPPIN family.</text>
</comment>
<comment type="caution">
    <text evidence="4">The sequence shown here is derived from an EMBL/GenBank/DDBJ whole genome shotgun (WGS) entry which is preliminary data.</text>
</comment>
<dbReference type="InterPro" id="IPR001680">
    <property type="entry name" value="WD40_rpt"/>
</dbReference>
<dbReference type="GO" id="GO:0005737">
    <property type="term" value="C:cytoplasm"/>
    <property type="evidence" value="ECO:0007669"/>
    <property type="project" value="UniProtKB-ARBA"/>
</dbReference>
<dbReference type="Proteomes" id="UP000179807">
    <property type="component" value="Unassembled WGS sequence"/>
</dbReference>
<evidence type="ECO:0000256" key="1">
    <source>
        <dbReference type="ARBA" id="ARBA00022574"/>
    </source>
</evidence>
<keyword evidence="5" id="KW-1185">Reference proteome</keyword>
<dbReference type="GeneID" id="94840800"/>
<evidence type="ECO:0000313" key="5">
    <source>
        <dbReference type="Proteomes" id="UP000179807"/>
    </source>
</evidence>
<reference evidence="4" key="1">
    <citation type="submission" date="2016-10" db="EMBL/GenBank/DDBJ databases">
        <authorList>
            <person name="Benchimol M."/>
            <person name="Almeida L.G."/>
            <person name="Vasconcelos A.T."/>
            <person name="Perreira-Neves A."/>
            <person name="Rosa I.A."/>
            <person name="Tasca T."/>
            <person name="Bogo M.R."/>
            <person name="de Souza W."/>
        </authorList>
    </citation>
    <scope>NUCLEOTIDE SEQUENCE [LARGE SCALE GENOMIC DNA]</scope>
    <source>
        <strain evidence="4">K</strain>
    </source>
</reference>
<proteinExistence type="inferred from homology"/>
<evidence type="ECO:0000313" key="4">
    <source>
        <dbReference type="EMBL" id="OHT04256.1"/>
    </source>
</evidence>